<feature type="domain" description="DUF4124" evidence="3">
    <location>
        <begin position="16"/>
        <end position="68"/>
    </location>
</feature>
<sequence length="144" mass="14889">MKCKAIRHTLFAAGMVIVSSTFAGTGINKCTDSAGHVTLTDQPCASEATQVVLTSAPLPAAAEVAPEAAADQAAPALTGGTVRYQLTNLPPSTKLRPAPYTQVQAPGRSLARDVATLKEARRTLMLLDSSMSASRQRGLTAANP</sequence>
<dbReference type="InterPro" id="IPR025392">
    <property type="entry name" value="DUF4124"/>
</dbReference>
<keyword evidence="5" id="KW-1185">Reference proteome</keyword>
<feature type="chain" id="PRO_5047016790" evidence="2">
    <location>
        <begin position="24"/>
        <end position="144"/>
    </location>
</feature>
<reference evidence="4 5" key="2">
    <citation type="submission" date="2021-08" db="EMBL/GenBank/DDBJ databases">
        <title>Massilia sp. R798.</title>
        <authorList>
            <person name="Baek J.H."/>
            <person name="Jung H.S."/>
            <person name="Kim K.R."/>
            <person name="Jeon C.O."/>
        </authorList>
    </citation>
    <scope>NUCLEOTIDE SEQUENCE [LARGE SCALE GENOMIC DNA]</scope>
    <source>
        <strain evidence="4 5">R798</strain>
    </source>
</reference>
<keyword evidence="2" id="KW-0732">Signal</keyword>
<gene>
    <name evidence="4" type="ORF">I4X03_020655</name>
</gene>
<proteinExistence type="predicted"/>
<evidence type="ECO:0000313" key="5">
    <source>
        <dbReference type="Proteomes" id="UP000809349"/>
    </source>
</evidence>
<evidence type="ECO:0000259" key="3">
    <source>
        <dbReference type="Pfam" id="PF13511"/>
    </source>
</evidence>
<dbReference type="EMBL" id="JAFBIL020000009">
    <property type="protein sequence ID" value="MBZ2209687.1"/>
    <property type="molecule type" value="Genomic_DNA"/>
</dbReference>
<comment type="caution">
    <text evidence="4">The sequence shown here is derived from an EMBL/GenBank/DDBJ whole genome shotgun (WGS) entry which is preliminary data.</text>
</comment>
<dbReference type="RefSeq" id="WP_223470165.1">
    <property type="nucleotide sequence ID" value="NZ_JAFBIL020000009.1"/>
</dbReference>
<feature type="signal peptide" evidence="2">
    <location>
        <begin position="1"/>
        <end position="23"/>
    </location>
</feature>
<feature type="region of interest" description="Disordered" evidence="1">
    <location>
        <begin position="88"/>
        <end position="107"/>
    </location>
</feature>
<name>A0ABS7SUU6_9BURK</name>
<evidence type="ECO:0000256" key="2">
    <source>
        <dbReference type="SAM" id="SignalP"/>
    </source>
</evidence>
<organism evidence="4 5">
    <name type="scientific">Massilia soli</name>
    <dbReference type="NCBI Taxonomy" id="2792854"/>
    <lineage>
        <taxon>Bacteria</taxon>
        <taxon>Pseudomonadati</taxon>
        <taxon>Pseudomonadota</taxon>
        <taxon>Betaproteobacteria</taxon>
        <taxon>Burkholderiales</taxon>
        <taxon>Oxalobacteraceae</taxon>
        <taxon>Telluria group</taxon>
        <taxon>Massilia</taxon>
    </lineage>
</organism>
<evidence type="ECO:0000313" key="4">
    <source>
        <dbReference type="EMBL" id="MBZ2209687.1"/>
    </source>
</evidence>
<protein>
    <submittedName>
        <fullName evidence="4">DUF4124 domain-containing protein</fullName>
    </submittedName>
</protein>
<evidence type="ECO:0000256" key="1">
    <source>
        <dbReference type="SAM" id="MobiDB-lite"/>
    </source>
</evidence>
<dbReference type="Pfam" id="PF13511">
    <property type="entry name" value="DUF4124"/>
    <property type="match status" value="1"/>
</dbReference>
<dbReference type="Proteomes" id="UP000809349">
    <property type="component" value="Unassembled WGS sequence"/>
</dbReference>
<reference evidence="4 5" key="1">
    <citation type="submission" date="2021-01" db="EMBL/GenBank/DDBJ databases">
        <authorList>
            <person name="Ruan W."/>
            <person name="Khan S.A."/>
            <person name="Jeon C.O."/>
        </authorList>
    </citation>
    <scope>NUCLEOTIDE SEQUENCE [LARGE SCALE GENOMIC DNA]</scope>
    <source>
        <strain evidence="4 5">R798</strain>
    </source>
</reference>
<accession>A0ABS7SUU6</accession>